<feature type="compositionally biased region" description="Polar residues" evidence="1">
    <location>
        <begin position="963"/>
        <end position="973"/>
    </location>
</feature>
<feature type="domain" description="PDZ" evidence="2">
    <location>
        <begin position="1331"/>
        <end position="1373"/>
    </location>
</feature>
<dbReference type="InterPro" id="IPR036034">
    <property type="entry name" value="PDZ_sf"/>
</dbReference>
<reference evidence="4" key="1">
    <citation type="journal article" date="2012" name="Proc. Natl. Acad. Sci. U.S.A.">
        <title>Antigenic diversity is generated by distinct evolutionary mechanisms in African trypanosome species.</title>
        <authorList>
            <person name="Jackson A.P."/>
            <person name="Berry A."/>
            <person name="Aslett M."/>
            <person name="Allison H.C."/>
            <person name="Burton P."/>
            <person name="Vavrova-Anderson J."/>
            <person name="Brown R."/>
            <person name="Browne H."/>
            <person name="Corton N."/>
            <person name="Hauser H."/>
            <person name="Gamble J."/>
            <person name="Gilderthorp R."/>
            <person name="Marcello L."/>
            <person name="McQuillan J."/>
            <person name="Otto T.D."/>
            <person name="Quail M.A."/>
            <person name="Sanders M.J."/>
            <person name="van Tonder A."/>
            <person name="Ginger M.L."/>
            <person name="Field M.C."/>
            <person name="Barry J.D."/>
            <person name="Hertz-Fowler C."/>
            <person name="Berriman M."/>
        </authorList>
    </citation>
    <scope>NUCLEOTIDE SEQUENCE</scope>
    <source>
        <strain evidence="4">IL3000</strain>
    </source>
</reference>
<evidence type="ECO:0000259" key="3">
    <source>
        <dbReference type="Pfam" id="PF23398"/>
    </source>
</evidence>
<accession>G0UY97</accession>
<organism evidence="4">
    <name type="scientific">Trypanosoma congolense (strain IL3000)</name>
    <dbReference type="NCBI Taxonomy" id="1068625"/>
    <lineage>
        <taxon>Eukaryota</taxon>
        <taxon>Discoba</taxon>
        <taxon>Euglenozoa</taxon>
        <taxon>Kinetoplastea</taxon>
        <taxon>Metakinetoplastina</taxon>
        <taxon>Trypanosomatida</taxon>
        <taxon>Trypanosomatidae</taxon>
        <taxon>Trypanosoma</taxon>
        <taxon>Nannomonas</taxon>
    </lineage>
</organism>
<dbReference type="SUPFAM" id="SSF50156">
    <property type="entry name" value="PDZ domain-like"/>
    <property type="match status" value="1"/>
</dbReference>
<sequence>MEQACNETIDILQEVLRNADLYAVAVKDSHDDIKPQATSLSPMEKKLTMVCSQVREHSCVLLERLQQIVASGSQNLCIATPNGINNSNSNATPAIVDTVLFIRKSQLLRERVRRVNSTLSSVKHVGLLNDSSTGRRVITERALTAVKELLELVLRVSATLSVADLMLRPGHGTVKASLQNDEHASNSSYEQNTEDRSVPKLKPIGGSPENFLSCRDSDGLNEPGRSEWCASVREGVSNAVDKHRGMADKTRVAVLSTLFRGSLWKKLLCGENSVNNTTPNGHRQWEGFFARDVCDLFDVDASCVWDVRAVDVITDSEGDNYQRVQFCIRLPGTLDDKEAWEMLQQCEFTRLIAEYARLERQEGPENVSTTSYNEVQAVASEVSQEEFVQINIAVNHGNAFSVDNSRKYIEINDDSSISNFPITLKEEEGSYDSPTAPCGIHHRNVPESALPWRQHHGTDDGRCDADSTAEELFSIHGHLNKLGSSAAHNHISDGVIVKDQIHNGTLMLQKPETLRGEEESVVSNLPLDPSNDISEELPPAPLFSASSPKQVVSSERMDHLPRRQDECNEDATWFSQLPPQPPQRRATASVQSSSKLLTTEHEKVFTGAYWDIVFEEAEDEVVQTFVTETAELFELPKDSVKDVNVYADKKTIKFALVHDCYILEDEINALVSLFDFPRVLKVYKRFVDHCTAEAAAAAAATEDDNSIELSAHGQPSVASKDIASADAASSASWNKDMSCVAPRKGAVNVQLFPDDSSRNNSVDVVEVSSEMAGIDWRQQELYLPLHEDSVTPDNEPATLAHIALLHDVPLDMLIALNPHLASFAADMPLPQSARLHIPRHGSLTEVASMSPSVQSLTPPSRYMKQEMNLRAVAMKLGVPISELRQSNAHLDRYGDTELLPLSCTINVPAILVASADVYGSNSSQASSPHSSPQAASYGRDQRYRAAGDRAQSTDSRSLKSHRTAASNRNSGCSLSRKPPSGRVLGRNDSRSPSPACQSESKRGQRWRAVSASEGWSPGNGAGPLSSTCRSVSSLIENAVSVMSSAVTKFLLLRFFSTWRYFARVKTHRAASRHKHQAISSARKAQAVGGEKKVRPQMSDLRERLRELKRNSGLYAHKSSTSRNVPASLPRRDASAHRSSRAVSPAVASKGRVQAPASVPPSADTAAPASAHVTATRPAPGPATSRASTPTPSPMTASAPIPRPLPTQAVIPVPQQRSRSMRQKEETTRPNSSGRIPPSTSSRLRRMSSEVRFSSPENPLRNEISTSVQHSLGLSHPLRSAPAMRSMGMALPRSPSRDPLLKPVEPVMREWIPIGVVVSPETLIVETNTTTAAACGVERGDRILEIDGRRVHTLRDVQNVLSSGLAPQVFVTVQKSNKAIAAYRVPRFDGYK</sequence>
<dbReference type="InterPro" id="IPR056614">
    <property type="entry name" value="FAZ1_cons"/>
</dbReference>
<feature type="compositionally biased region" description="Polar residues" evidence="1">
    <location>
        <begin position="1228"/>
        <end position="1241"/>
    </location>
</feature>
<dbReference type="Pfam" id="PF23398">
    <property type="entry name" value="FAZ1_cons"/>
    <property type="match status" value="1"/>
</dbReference>
<feature type="compositionally biased region" description="Basic and acidic residues" evidence="1">
    <location>
        <begin position="1089"/>
        <end position="1109"/>
    </location>
</feature>
<evidence type="ECO:0000259" key="2">
    <source>
        <dbReference type="Pfam" id="PF17820"/>
    </source>
</evidence>
<feature type="region of interest" description="Disordered" evidence="1">
    <location>
        <begin position="526"/>
        <end position="551"/>
    </location>
</feature>
<feature type="region of interest" description="Disordered" evidence="1">
    <location>
        <begin position="919"/>
        <end position="1026"/>
    </location>
</feature>
<protein>
    <submittedName>
        <fullName evidence="4">Uncharacterized protein</fullName>
    </submittedName>
</protein>
<feature type="compositionally biased region" description="Polar residues" evidence="1">
    <location>
        <begin position="1250"/>
        <end position="1261"/>
    </location>
</feature>
<feature type="compositionally biased region" description="Low complexity" evidence="1">
    <location>
        <begin position="920"/>
        <end position="936"/>
    </location>
</feature>
<name>G0UY97_TRYCI</name>
<dbReference type="VEuPathDB" id="TriTrypDB:TcIL3000_10_11430"/>
<proteinExistence type="predicted"/>
<feature type="region of interest" description="Disordered" evidence="1">
    <location>
        <begin position="1072"/>
        <end position="1261"/>
    </location>
</feature>
<feature type="region of interest" description="Disordered" evidence="1">
    <location>
        <begin position="572"/>
        <end position="593"/>
    </location>
</feature>
<feature type="compositionally biased region" description="Low complexity" evidence="1">
    <location>
        <begin position="1140"/>
        <end position="1199"/>
    </location>
</feature>
<evidence type="ECO:0000313" key="4">
    <source>
        <dbReference type="EMBL" id="CCC94364.1"/>
    </source>
</evidence>
<dbReference type="Gene3D" id="2.30.42.10">
    <property type="match status" value="1"/>
</dbReference>
<dbReference type="EMBL" id="HE575323">
    <property type="protein sequence ID" value="CCC94364.1"/>
    <property type="molecule type" value="Genomic_DNA"/>
</dbReference>
<feature type="domain" description="Flagellar attachment zone protein 1 conserved" evidence="3">
    <location>
        <begin position="598"/>
        <end position="685"/>
    </location>
</feature>
<gene>
    <name evidence="4" type="ORF">TCIL3000_10_11430</name>
</gene>
<feature type="region of interest" description="Disordered" evidence="1">
    <location>
        <begin position="176"/>
        <end position="216"/>
    </location>
</feature>
<dbReference type="InterPro" id="IPR041489">
    <property type="entry name" value="PDZ_6"/>
</dbReference>
<dbReference type="Pfam" id="PF17820">
    <property type="entry name" value="PDZ_6"/>
    <property type="match status" value="1"/>
</dbReference>
<evidence type="ECO:0000256" key="1">
    <source>
        <dbReference type="SAM" id="MobiDB-lite"/>
    </source>
</evidence>